<accession>A0A9Q8SZG2</accession>
<sequence>MSSEKTAIRLELLLLGTYESPDHAWFIPIPPEPTLFRLDLAAIISTYGNYCHSKGYHGQNTNPPTNLFAQLLTLTNFGLLLFHVFSSPTFLYFKQVLHTYVTNEHDPDDGFWKRDVLAPEADPDNSSAMSATQLNVKEHCGFVRRIGDDCYTIANSTGLQTWIPVCIDASRFIKEIPPASIIYGPAIPQKHPNHLAPPINPSVPERNMCNALIVTFSDTAPVSALIVADVGEDSPLSELNCCRVHNAEQQLRDDETSTIIVATCKPHSGLLTSWQSLRVLEDELCKQRWWKAEKLTTKHKNCDYNTKSYPKNLIVWYSEWLNPSTGVCHPVKITQTLGTQCRVRGLRCPGNKSSLELGDSSQGSSELLLMGNKPPCSVRILGIQEMGSPQQKCDVDKHDEGLGNI</sequence>
<protein>
    <submittedName>
        <fullName evidence="1">Uncharacterized protein</fullName>
    </submittedName>
</protein>
<dbReference type="KEGG" id="clup:CLUP02_11459"/>
<dbReference type="GeneID" id="73345437"/>
<dbReference type="EMBL" id="CP019477">
    <property type="protein sequence ID" value="UQC85960.1"/>
    <property type="molecule type" value="Genomic_DNA"/>
</dbReference>
<keyword evidence="2" id="KW-1185">Reference proteome</keyword>
<reference evidence="1" key="1">
    <citation type="journal article" date="2021" name="Mol. Plant Microbe Interact.">
        <title>Complete Genome Sequence of the Plant-Pathogenic Fungus Colletotrichum lupini.</title>
        <authorList>
            <person name="Baroncelli R."/>
            <person name="Pensec F."/>
            <person name="Da Lio D."/>
            <person name="Boufleur T."/>
            <person name="Vicente I."/>
            <person name="Sarrocco S."/>
            <person name="Picot A."/>
            <person name="Baraldi E."/>
            <person name="Sukno S."/>
            <person name="Thon M."/>
            <person name="Le Floch G."/>
        </authorList>
    </citation>
    <scope>NUCLEOTIDE SEQUENCE</scope>
    <source>
        <strain evidence="1">IMI 504893</strain>
    </source>
</reference>
<evidence type="ECO:0000313" key="2">
    <source>
        <dbReference type="Proteomes" id="UP000830671"/>
    </source>
</evidence>
<organism evidence="1 2">
    <name type="scientific">Colletotrichum lupini</name>
    <dbReference type="NCBI Taxonomy" id="145971"/>
    <lineage>
        <taxon>Eukaryota</taxon>
        <taxon>Fungi</taxon>
        <taxon>Dikarya</taxon>
        <taxon>Ascomycota</taxon>
        <taxon>Pezizomycotina</taxon>
        <taxon>Sordariomycetes</taxon>
        <taxon>Hypocreomycetidae</taxon>
        <taxon>Glomerellales</taxon>
        <taxon>Glomerellaceae</taxon>
        <taxon>Colletotrichum</taxon>
        <taxon>Colletotrichum acutatum species complex</taxon>
    </lineage>
</organism>
<dbReference type="AlphaFoldDB" id="A0A9Q8SZG2"/>
<evidence type="ECO:0000313" key="1">
    <source>
        <dbReference type="EMBL" id="UQC85960.1"/>
    </source>
</evidence>
<name>A0A9Q8SZG2_9PEZI</name>
<dbReference type="RefSeq" id="XP_049147572.1">
    <property type="nucleotide sequence ID" value="XM_049290427.1"/>
</dbReference>
<gene>
    <name evidence="1" type="ORF">CLUP02_11459</name>
</gene>
<dbReference type="Proteomes" id="UP000830671">
    <property type="component" value="Chromosome 5"/>
</dbReference>
<proteinExistence type="predicted"/>